<dbReference type="SUPFAM" id="SSF52172">
    <property type="entry name" value="CheY-like"/>
    <property type="match status" value="1"/>
</dbReference>
<keyword evidence="1 2" id="KW-0597">Phosphoprotein</keyword>
<dbReference type="OrthoDB" id="677887at2"/>
<name>A0A4Q5LJ50_9SPHI</name>
<comment type="caution">
    <text evidence="4">The sequence shown here is derived from an EMBL/GenBank/DDBJ whole genome shotgun (WGS) entry which is preliminary data.</text>
</comment>
<organism evidence="4 5">
    <name type="scientific">Mucilaginibacter terrigena</name>
    <dbReference type="NCBI Taxonomy" id="2492395"/>
    <lineage>
        <taxon>Bacteria</taxon>
        <taxon>Pseudomonadati</taxon>
        <taxon>Bacteroidota</taxon>
        <taxon>Sphingobacteriia</taxon>
        <taxon>Sphingobacteriales</taxon>
        <taxon>Sphingobacteriaceae</taxon>
        <taxon>Mucilaginibacter</taxon>
    </lineage>
</organism>
<dbReference type="InterPro" id="IPR050595">
    <property type="entry name" value="Bact_response_regulator"/>
</dbReference>
<dbReference type="Gene3D" id="3.40.50.2300">
    <property type="match status" value="1"/>
</dbReference>
<dbReference type="Proteomes" id="UP000293331">
    <property type="component" value="Unassembled WGS sequence"/>
</dbReference>
<evidence type="ECO:0000259" key="3">
    <source>
        <dbReference type="PROSITE" id="PS50110"/>
    </source>
</evidence>
<feature type="domain" description="Response regulatory" evidence="3">
    <location>
        <begin position="20"/>
        <end position="135"/>
    </location>
</feature>
<sequence>MLISAWALHNYLKYIAMPKKILIVDDNELIVEVMSYILINSGYDVSSLSNGDMVVDEVKNTHPDLLIMDAVMPGMDGRAICKILKDDKETGNMPVIICSAEDDLDEALRQDGAPDDILHKPFDITALIHKVELQLAA</sequence>
<dbReference type="PANTHER" id="PTHR44591:SF3">
    <property type="entry name" value="RESPONSE REGULATORY DOMAIN-CONTAINING PROTEIN"/>
    <property type="match status" value="1"/>
</dbReference>
<dbReference type="InterPro" id="IPR001789">
    <property type="entry name" value="Sig_transdc_resp-reg_receiver"/>
</dbReference>
<protein>
    <submittedName>
        <fullName evidence="4">Response regulator</fullName>
    </submittedName>
</protein>
<evidence type="ECO:0000256" key="1">
    <source>
        <dbReference type="ARBA" id="ARBA00022553"/>
    </source>
</evidence>
<evidence type="ECO:0000313" key="4">
    <source>
        <dbReference type="EMBL" id="RYU89363.1"/>
    </source>
</evidence>
<dbReference type="PROSITE" id="PS50110">
    <property type="entry name" value="RESPONSE_REGULATORY"/>
    <property type="match status" value="1"/>
</dbReference>
<dbReference type="InterPro" id="IPR011006">
    <property type="entry name" value="CheY-like_superfamily"/>
</dbReference>
<dbReference type="AlphaFoldDB" id="A0A4Q5LJ50"/>
<dbReference type="PANTHER" id="PTHR44591">
    <property type="entry name" value="STRESS RESPONSE REGULATOR PROTEIN 1"/>
    <property type="match status" value="1"/>
</dbReference>
<proteinExistence type="predicted"/>
<evidence type="ECO:0000313" key="5">
    <source>
        <dbReference type="Proteomes" id="UP000293331"/>
    </source>
</evidence>
<dbReference type="GO" id="GO:0000160">
    <property type="term" value="P:phosphorelay signal transduction system"/>
    <property type="evidence" value="ECO:0007669"/>
    <property type="project" value="InterPro"/>
</dbReference>
<evidence type="ECO:0000256" key="2">
    <source>
        <dbReference type="PROSITE-ProRule" id="PRU00169"/>
    </source>
</evidence>
<feature type="modified residue" description="4-aspartylphosphate" evidence="2">
    <location>
        <position position="69"/>
    </location>
</feature>
<gene>
    <name evidence="4" type="ORF">EWM62_13620</name>
</gene>
<dbReference type="Pfam" id="PF00072">
    <property type="entry name" value="Response_reg"/>
    <property type="match status" value="1"/>
</dbReference>
<keyword evidence="5" id="KW-1185">Reference proteome</keyword>
<accession>A0A4Q5LJ50</accession>
<dbReference type="EMBL" id="SEWG01000005">
    <property type="protein sequence ID" value="RYU89363.1"/>
    <property type="molecule type" value="Genomic_DNA"/>
</dbReference>
<reference evidence="4 5" key="1">
    <citation type="submission" date="2019-02" db="EMBL/GenBank/DDBJ databases">
        <title>Bacterial novel species Mucilaginibacter sp. 17JY9-4 isolated from soil.</title>
        <authorList>
            <person name="Jung H.-Y."/>
        </authorList>
    </citation>
    <scope>NUCLEOTIDE SEQUENCE [LARGE SCALE GENOMIC DNA]</scope>
    <source>
        <strain evidence="4 5">17JY9-4</strain>
    </source>
</reference>
<dbReference type="SMART" id="SM00448">
    <property type="entry name" value="REC"/>
    <property type="match status" value="1"/>
</dbReference>